<gene>
    <name evidence="1" type="ORF">EOD73_14095</name>
</gene>
<evidence type="ECO:0000313" key="1">
    <source>
        <dbReference type="EMBL" id="RVT83703.1"/>
    </source>
</evidence>
<dbReference type="AlphaFoldDB" id="A0A3S2UEK3"/>
<reference evidence="1 2" key="1">
    <citation type="submission" date="2019-01" db="EMBL/GenBank/DDBJ databases">
        <authorList>
            <person name="Chen W.-M."/>
        </authorList>
    </citation>
    <scope>NUCLEOTIDE SEQUENCE [LARGE SCALE GENOMIC DNA]</scope>
    <source>
        <strain evidence="1 2">CCP-18</strain>
    </source>
</reference>
<comment type="caution">
    <text evidence="1">The sequence shown here is derived from an EMBL/GenBank/DDBJ whole genome shotgun (WGS) entry which is preliminary data.</text>
</comment>
<dbReference type="EMBL" id="SACM01000004">
    <property type="protein sequence ID" value="RVT83703.1"/>
    <property type="molecule type" value="Genomic_DNA"/>
</dbReference>
<keyword evidence="2" id="KW-1185">Reference proteome</keyword>
<dbReference type="RefSeq" id="WP_127683667.1">
    <property type="nucleotide sequence ID" value="NZ_SACM01000004.1"/>
</dbReference>
<dbReference type="InterPro" id="IPR012349">
    <property type="entry name" value="Split_barrel_FMN-bd"/>
</dbReference>
<dbReference type="PANTHER" id="PTHR35802">
    <property type="entry name" value="PROTEASE SYNTHASE AND SPORULATION PROTEIN PAI 2"/>
    <property type="match status" value="1"/>
</dbReference>
<dbReference type="Pfam" id="PF04299">
    <property type="entry name" value="FMN_bind_2"/>
    <property type="match status" value="1"/>
</dbReference>
<proteinExistence type="predicted"/>
<dbReference type="OrthoDB" id="9794948at2"/>
<accession>A0A3S2UEK3</accession>
<dbReference type="PANTHER" id="PTHR35802:SF1">
    <property type="entry name" value="PROTEASE SYNTHASE AND SPORULATION PROTEIN PAI 2"/>
    <property type="match status" value="1"/>
</dbReference>
<dbReference type="Proteomes" id="UP000288587">
    <property type="component" value="Unassembled WGS sequence"/>
</dbReference>
<dbReference type="InterPro" id="IPR007396">
    <property type="entry name" value="TR_PAI2-type"/>
</dbReference>
<dbReference type="SUPFAM" id="SSF50475">
    <property type="entry name" value="FMN-binding split barrel"/>
    <property type="match status" value="1"/>
</dbReference>
<dbReference type="PIRSF" id="PIRSF010372">
    <property type="entry name" value="PaiB"/>
    <property type="match status" value="1"/>
</dbReference>
<protein>
    <submittedName>
        <fullName evidence="1">FMN-binding negative transcriptional regulator</fullName>
    </submittedName>
</protein>
<dbReference type="Gene3D" id="2.30.110.10">
    <property type="entry name" value="Electron Transport, Fmn-binding Protein, Chain A"/>
    <property type="match status" value="1"/>
</dbReference>
<sequence>MYIRRDHQLPALADQQALIDAHPLGAWVVPTPQGLVANHVPFVLDRERGPFGTLMGHVARANGVWRELQPDRRSLVMFQGPQHYITPSWYPSKAATGEVVPTWNYAAVHAHGTARVLDDPAALLALLHRLTNQQEGARPQPWRVDDAPPAYIERLVRAIVGIEIPIDRLEGKRKASQDEASGDHRGTVQGLLAEGTDAARAMAALMAPGSPGPR</sequence>
<evidence type="ECO:0000313" key="2">
    <source>
        <dbReference type="Proteomes" id="UP000288587"/>
    </source>
</evidence>
<name>A0A3S2UEK3_9BURK</name>
<organism evidence="1 2">
    <name type="scientific">Inhella crocodyli</name>
    <dbReference type="NCBI Taxonomy" id="2499851"/>
    <lineage>
        <taxon>Bacteria</taxon>
        <taxon>Pseudomonadati</taxon>
        <taxon>Pseudomonadota</taxon>
        <taxon>Betaproteobacteria</taxon>
        <taxon>Burkholderiales</taxon>
        <taxon>Sphaerotilaceae</taxon>
        <taxon>Inhella</taxon>
    </lineage>
</organism>